<evidence type="ECO:0000259" key="4">
    <source>
        <dbReference type="Pfam" id="PF02775"/>
    </source>
</evidence>
<dbReference type="InterPro" id="IPR029061">
    <property type="entry name" value="THDP-binding"/>
</dbReference>
<dbReference type="Gene3D" id="3.40.50.970">
    <property type="match status" value="1"/>
</dbReference>
<dbReference type="GO" id="GO:0030976">
    <property type="term" value="F:thiamine pyrophosphate binding"/>
    <property type="evidence" value="ECO:0007669"/>
    <property type="project" value="InterPro"/>
</dbReference>
<evidence type="ECO:0000256" key="1">
    <source>
        <dbReference type="ARBA" id="ARBA00022793"/>
    </source>
</evidence>
<keyword evidence="3" id="KW-0472">Membrane</keyword>
<dbReference type="Pfam" id="PF02775">
    <property type="entry name" value="TPP_enzyme_C"/>
    <property type="match status" value="1"/>
</dbReference>
<evidence type="ECO:0000256" key="3">
    <source>
        <dbReference type="SAM" id="Phobius"/>
    </source>
</evidence>
<dbReference type="PANTHER" id="PTHR42818:SF1">
    <property type="entry name" value="SULFOPYRUVATE DECARBOXYLASE"/>
    <property type="match status" value="1"/>
</dbReference>
<dbReference type="GO" id="GO:0016831">
    <property type="term" value="F:carboxy-lyase activity"/>
    <property type="evidence" value="ECO:0007669"/>
    <property type="project" value="UniProtKB-KW"/>
</dbReference>
<feature type="transmembrane region" description="Helical" evidence="3">
    <location>
        <begin position="48"/>
        <end position="67"/>
    </location>
</feature>
<evidence type="ECO:0000313" key="6">
    <source>
        <dbReference type="Proteomes" id="UP000494363"/>
    </source>
</evidence>
<evidence type="ECO:0000256" key="2">
    <source>
        <dbReference type="ARBA" id="ARBA00023239"/>
    </source>
</evidence>
<dbReference type="AlphaFoldDB" id="A0A6J5ES08"/>
<dbReference type="InterPro" id="IPR051818">
    <property type="entry name" value="TPP_dependent_decarboxylase"/>
</dbReference>
<organism evidence="5 6">
    <name type="scientific">Paraburkholderia humisilvae</name>
    <dbReference type="NCBI Taxonomy" id="627669"/>
    <lineage>
        <taxon>Bacteria</taxon>
        <taxon>Pseudomonadati</taxon>
        <taxon>Pseudomonadota</taxon>
        <taxon>Betaproteobacteria</taxon>
        <taxon>Burkholderiales</taxon>
        <taxon>Burkholderiaceae</taxon>
        <taxon>Paraburkholderia</taxon>
    </lineage>
</organism>
<dbReference type="RefSeq" id="WP_175230917.1">
    <property type="nucleotide sequence ID" value="NZ_CADIKH010000040.1"/>
</dbReference>
<dbReference type="GO" id="GO:0044281">
    <property type="term" value="P:small molecule metabolic process"/>
    <property type="evidence" value="ECO:0007669"/>
    <property type="project" value="UniProtKB-ARBA"/>
</dbReference>
<evidence type="ECO:0000313" key="5">
    <source>
        <dbReference type="EMBL" id="CAB3769320.1"/>
    </source>
</evidence>
<keyword evidence="1" id="KW-0210">Decarboxylase</keyword>
<protein>
    <recommendedName>
        <fullName evidence="4">Thiamine pyrophosphate enzyme TPP-binding domain-containing protein</fullName>
    </recommendedName>
</protein>
<sequence>MTQQTKPLNRRLAVKRILRDRQQHVLVVTSLGNPTFDVAAAGDTPQNFYLWGAMGGAVALGLGLALAQPQKRVVVFVGDGEMMMGLGSLATVGVDKPSNLSIVVIDNEHYAETGMQLAHAGRGVDITAIARAAGFDNTSTIHTQRELEGFVDVVLKAQGPVLATIKVGTDPEPTSLPPRDGPWLRSRLREALLGSQAHASQ</sequence>
<accession>A0A6J5ES08</accession>
<dbReference type="SUPFAM" id="SSF52518">
    <property type="entry name" value="Thiamin diphosphate-binding fold (THDP-binding)"/>
    <property type="match status" value="1"/>
</dbReference>
<feature type="domain" description="Thiamine pyrophosphate enzyme TPP-binding" evidence="4">
    <location>
        <begin position="47"/>
        <end position="162"/>
    </location>
</feature>
<keyword evidence="2" id="KW-0456">Lyase</keyword>
<name>A0A6J5ES08_9BURK</name>
<keyword evidence="3" id="KW-0812">Transmembrane</keyword>
<dbReference type="EMBL" id="CADIKH010000040">
    <property type="protein sequence ID" value="CAB3769320.1"/>
    <property type="molecule type" value="Genomic_DNA"/>
</dbReference>
<dbReference type="PANTHER" id="PTHR42818">
    <property type="entry name" value="SULFOPYRUVATE DECARBOXYLASE SUBUNIT ALPHA"/>
    <property type="match status" value="1"/>
</dbReference>
<dbReference type="Proteomes" id="UP000494363">
    <property type="component" value="Unassembled WGS sequence"/>
</dbReference>
<keyword evidence="3" id="KW-1133">Transmembrane helix</keyword>
<dbReference type="InterPro" id="IPR011766">
    <property type="entry name" value="TPP_enzyme_TPP-bd"/>
</dbReference>
<reference evidence="5 6" key="1">
    <citation type="submission" date="2020-04" db="EMBL/GenBank/DDBJ databases">
        <authorList>
            <person name="De Canck E."/>
        </authorList>
    </citation>
    <scope>NUCLEOTIDE SEQUENCE [LARGE SCALE GENOMIC DNA]</scope>
    <source>
        <strain evidence="5 6">LMG 29542</strain>
    </source>
</reference>
<gene>
    <name evidence="5" type="ORF">LMG29542_06089</name>
</gene>
<keyword evidence="6" id="KW-1185">Reference proteome</keyword>
<proteinExistence type="predicted"/>